<organism evidence="5 6">
    <name type="scientific">Plectus sambesii</name>
    <dbReference type="NCBI Taxonomy" id="2011161"/>
    <lineage>
        <taxon>Eukaryota</taxon>
        <taxon>Metazoa</taxon>
        <taxon>Ecdysozoa</taxon>
        <taxon>Nematoda</taxon>
        <taxon>Chromadorea</taxon>
        <taxon>Plectida</taxon>
        <taxon>Plectina</taxon>
        <taxon>Plectoidea</taxon>
        <taxon>Plectidae</taxon>
        <taxon>Plectus</taxon>
    </lineage>
</organism>
<dbReference type="GO" id="GO:0016491">
    <property type="term" value="F:oxidoreductase activity"/>
    <property type="evidence" value="ECO:0007669"/>
    <property type="project" value="UniProtKB-KW"/>
</dbReference>
<dbReference type="SUPFAM" id="SSF54373">
    <property type="entry name" value="FAD-linked reductases, C-terminal domain"/>
    <property type="match status" value="1"/>
</dbReference>
<dbReference type="GO" id="GO:0006338">
    <property type="term" value="P:chromatin remodeling"/>
    <property type="evidence" value="ECO:0007669"/>
    <property type="project" value="TreeGrafter"/>
</dbReference>
<evidence type="ECO:0000256" key="2">
    <source>
        <dbReference type="ARBA" id="ARBA00023002"/>
    </source>
</evidence>
<reference evidence="6" key="1">
    <citation type="submission" date="2022-11" db="UniProtKB">
        <authorList>
            <consortium name="WormBaseParasite"/>
        </authorList>
    </citation>
    <scope>IDENTIFICATION</scope>
</reference>
<dbReference type="Gene3D" id="3.90.660.10">
    <property type="match status" value="1"/>
</dbReference>
<dbReference type="InterPro" id="IPR036188">
    <property type="entry name" value="FAD/NAD-bd_sf"/>
</dbReference>
<protein>
    <submittedName>
        <fullName evidence="6">Amine oxidase domain-containing protein</fullName>
    </submittedName>
</protein>
<dbReference type="AlphaFoldDB" id="A0A914V4G9"/>
<dbReference type="PANTHER" id="PTHR10742">
    <property type="entry name" value="FLAVIN MONOAMINE OXIDASE"/>
    <property type="match status" value="1"/>
</dbReference>
<evidence type="ECO:0000313" key="5">
    <source>
        <dbReference type="Proteomes" id="UP000887566"/>
    </source>
</evidence>
<keyword evidence="2" id="KW-0560">Oxidoreductase</keyword>
<dbReference type="Pfam" id="PF01593">
    <property type="entry name" value="Amino_oxidase"/>
    <property type="match status" value="1"/>
</dbReference>
<evidence type="ECO:0000256" key="1">
    <source>
        <dbReference type="ARBA" id="ARBA00005995"/>
    </source>
</evidence>
<dbReference type="GO" id="GO:0003682">
    <property type="term" value="F:chromatin binding"/>
    <property type="evidence" value="ECO:0007669"/>
    <property type="project" value="TreeGrafter"/>
</dbReference>
<dbReference type="InterPro" id="IPR002937">
    <property type="entry name" value="Amino_oxidase"/>
</dbReference>
<dbReference type="SUPFAM" id="SSF51905">
    <property type="entry name" value="FAD/NAD(P)-binding domain"/>
    <property type="match status" value="1"/>
</dbReference>
<accession>A0A914V4G9</accession>
<feature type="region of interest" description="Disordered" evidence="3">
    <location>
        <begin position="40"/>
        <end position="77"/>
    </location>
</feature>
<dbReference type="PANTHER" id="PTHR10742:SF386">
    <property type="entry name" value="LYSINE-SPECIFIC HISTONE DEMETHYLASE 1A"/>
    <property type="match status" value="1"/>
</dbReference>
<keyword evidence="5" id="KW-1185">Reference proteome</keyword>
<proteinExistence type="inferred from homology"/>
<dbReference type="InterPro" id="IPR050281">
    <property type="entry name" value="Flavin_monoamine_oxidase"/>
</dbReference>
<evidence type="ECO:0000256" key="3">
    <source>
        <dbReference type="SAM" id="MobiDB-lite"/>
    </source>
</evidence>
<dbReference type="Proteomes" id="UP000887566">
    <property type="component" value="Unplaced"/>
</dbReference>
<dbReference type="WBParaSite" id="PSAMB.scaffold1506size30614.g13545.t1">
    <property type="protein sequence ID" value="PSAMB.scaffold1506size30614.g13545.t1"/>
    <property type="gene ID" value="PSAMB.scaffold1506size30614.g13545"/>
</dbReference>
<sequence length="359" mass="39636">MRGLCVHTVCGYVPSRDRVESDGMVALFWGALRTGRRRSGRVVTQAVNGSSTEGRRRRRPTPRSVEHDKQGVGQDERPAVRRFKEGYGIVPQTLAQDLDIRLKHVVRLIKYNATGVEIACAKLTDDSEVDDADVSTIRADVCLCTLPLGVLKHSLTGDSPKFEPALPDWKAQAIRRLGFGNLNKVVLCFDRVFWDQTGNLFGHTNESTLSRGEMFLFWSIYDAPVLIALIAGQSADMVEKMADDIIIKRCMAVLTSIFGNTVPPEPTEAMVTRWRSDPFARGSYSYVATEATGDDYDILAAPVVPTGQDLPRLFFAGEHTLRNYPATVHGALLSGLREAGRIGDQYFGCPYSPIALEEA</sequence>
<name>A0A914V4G9_9BILA</name>
<evidence type="ECO:0000313" key="6">
    <source>
        <dbReference type="WBParaSite" id="PSAMB.scaffold1506size30614.g13545.t1"/>
    </source>
</evidence>
<evidence type="ECO:0000259" key="4">
    <source>
        <dbReference type="Pfam" id="PF01593"/>
    </source>
</evidence>
<feature type="compositionally biased region" description="Basic and acidic residues" evidence="3">
    <location>
        <begin position="64"/>
        <end position="77"/>
    </location>
</feature>
<dbReference type="GO" id="GO:0050660">
    <property type="term" value="F:flavin adenine dinucleotide binding"/>
    <property type="evidence" value="ECO:0007669"/>
    <property type="project" value="TreeGrafter"/>
</dbReference>
<dbReference type="Gene3D" id="3.50.50.60">
    <property type="entry name" value="FAD/NAD(P)-binding domain"/>
    <property type="match status" value="1"/>
</dbReference>
<comment type="similarity">
    <text evidence="1">Belongs to the flavin monoamine oxidase family.</text>
</comment>
<feature type="domain" description="Amine oxidase" evidence="4">
    <location>
        <begin position="75"/>
        <end position="342"/>
    </location>
</feature>